<evidence type="ECO:0000256" key="1">
    <source>
        <dbReference type="SAM" id="MobiDB-lite"/>
    </source>
</evidence>
<dbReference type="Proteomes" id="UP001372338">
    <property type="component" value="Unassembled WGS sequence"/>
</dbReference>
<reference evidence="2 3" key="1">
    <citation type="submission" date="2024-01" db="EMBL/GenBank/DDBJ databases">
        <title>The genomes of 5 underutilized Papilionoideae crops provide insights into root nodulation and disease resistanc.</title>
        <authorList>
            <person name="Yuan L."/>
        </authorList>
    </citation>
    <scope>NUCLEOTIDE SEQUENCE [LARGE SCALE GENOMIC DNA]</scope>
    <source>
        <strain evidence="2">ZHUSHIDOU_FW_LH</strain>
        <tissue evidence="2">Leaf</tissue>
    </source>
</reference>
<dbReference type="GO" id="GO:0003723">
    <property type="term" value="F:RNA binding"/>
    <property type="evidence" value="ECO:0007669"/>
    <property type="project" value="InterPro"/>
</dbReference>
<dbReference type="GO" id="GO:0009658">
    <property type="term" value="P:chloroplast organization"/>
    <property type="evidence" value="ECO:0007669"/>
    <property type="project" value="InterPro"/>
</dbReference>
<dbReference type="InterPro" id="IPR011990">
    <property type="entry name" value="TPR-like_helical_dom_sf"/>
</dbReference>
<dbReference type="EMBL" id="JAYWIO010000002">
    <property type="protein sequence ID" value="KAK7282590.1"/>
    <property type="molecule type" value="Genomic_DNA"/>
</dbReference>
<proteinExistence type="predicted"/>
<comment type="caution">
    <text evidence="2">The sequence shown here is derived from an EMBL/GenBank/DDBJ whole genome shotgun (WGS) entry which is preliminary data.</text>
</comment>
<gene>
    <name evidence="2" type="ORF">RIF29_11499</name>
</gene>
<dbReference type="AlphaFoldDB" id="A0AAN9P071"/>
<dbReference type="InterPro" id="IPR044190">
    <property type="entry name" value="THA8-like"/>
</dbReference>
<protein>
    <submittedName>
        <fullName evidence="2">Uncharacterized protein</fullName>
    </submittedName>
</protein>
<accession>A0AAN9P071</accession>
<dbReference type="Gene3D" id="1.25.40.10">
    <property type="entry name" value="Tetratricopeptide repeat domain"/>
    <property type="match status" value="1"/>
</dbReference>
<organism evidence="2 3">
    <name type="scientific">Crotalaria pallida</name>
    <name type="common">Smooth rattlebox</name>
    <name type="synonym">Crotalaria striata</name>
    <dbReference type="NCBI Taxonomy" id="3830"/>
    <lineage>
        <taxon>Eukaryota</taxon>
        <taxon>Viridiplantae</taxon>
        <taxon>Streptophyta</taxon>
        <taxon>Embryophyta</taxon>
        <taxon>Tracheophyta</taxon>
        <taxon>Spermatophyta</taxon>
        <taxon>Magnoliopsida</taxon>
        <taxon>eudicotyledons</taxon>
        <taxon>Gunneridae</taxon>
        <taxon>Pentapetalae</taxon>
        <taxon>rosids</taxon>
        <taxon>fabids</taxon>
        <taxon>Fabales</taxon>
        <taxon>Fabaceae</taxon>
        <taxon>Papilionoideae</taxon>
        <taxon>50 kb inversion clade</taxon>
        <taxon>genistoids sensu lato</taxon>
        <taxon>core genistoids</taxon>
        <taxon>Crotalarieae</taxon>
        <taxon>Crotalaria</taxon>
    </lineage>
</organism>
<dbReference type="GO" id="GO:0000373">
    <property type="term" value="P:Group II intron splicing"/>
    <property type="evidence" value="ECO:0007669"/>
    <property type="project" value="InterPro"/>
</dbReference>
<dbReference type="PANTHER" id="PTHR47594">
    <property type="entry name" value="PPR CONTAINING PLANT-LIKE PROTEIN"/>
    <property type="match status" value="1"/>
</dbReference>
<keyword evidence="3" id="KW-1185">Reference proteome</keyword>
<evidence type="ECO:0000313" key="2">
    <source>
        <dbReference type="EMBL" id="KAK7282590.1"/>
    </source>
</evidence>
<feature type="region of interest" description="Disordered" evidence="1">
    <location>
        <begin position="1"/>
        <end position="26"/>
    </location>
</feature>
<name>A0AAN9P071_CROPI</name>
<sequence length="241" mass="26772">MASATLYQNPTFLKPPPPTAAISSTTRRSYVPVRCGGPRSQRGPLLKGRVLSIEAIQAIQTLKRLHRTNPPNLTHALSSTLTRLLKSDLVAALRELLRQQQCALALTVFSTLRSEYGADLTLYAEMAKALAGCDMMEDVDRLIGDLEQEGGVQCDDYKGLVNLIKAVIGAKRRESTVRIYWLMKKSGWGTVVEPDEYVVQVLVNGLKGFDEVALAEEVQDECNRAFANFSKAKFDKLRMRK</sequence>
<evidence type="ECO:0000313" key="3">
    <source>
        <dbReference type="Proteomes" id="UP001372338"/>
    </source>
</evidence>
<feature type="compositionally biased region" description="Polar residues" evidence="1">
    <location>
        <begin position="1"/>
        <end position="11"/>
    </location>
</feature>
<dbReference type="PANTHER" id="PTHR47594:SF3">
    <property type="entry name" value="PROTEIN THYLAKOID ASSEMBLY 8, CHLOROPLASTIC"/>
    <property type="match status" value="1"/>
</dbReference>